<keyword evidence="3" id="KW-0540">Nuclease</keyword>
<organism evidence="3 4">
    <name type="scientific">Sphingomonas palmae</name>
    <dbReference type="NCBI Taxonomy" id="1855283"/>
    <lineage>
        <taxon>Bacteria</taxon>
        <taxon>Pseudomonadati</taxon>
        <taxon>Pseudomonadota</taxon>
        <taxon>Alphaproteobacteria</taxon>
        <taxon>Sphingomonadales</taxon>
        <taxon>Sphingomonadaceae</taxon>
        <taxon>Sphingomonas</taxon>
    </lineage>
</organism>
<keyword evidence="3" id="KW-0255">Endonuclease</keyword>
<evidence type="ECO:0000313" key="4">
    <source>
        <dbReference type="Proteomes" id="UP000199214"/>
    </source>
</evidence>
<keyword evidence="4" id="KW-1185">Reference proteome</keyword>
<dbReference type="Pfam" id="PF08722">
    <property type="entry name" value="Tn7_TnsA-like_N"/>
    <property type="match status" value="1"/>
</dbReference>
<dbReference type="CDD" id="cd22362">
    <property type="entry name" value="TnsA_endonuclease-like"/>
    <property type="match status" value="1"/>
</dbReference>
<gene>
    <name evidence="3" type="ORF">SAMN05216382_2896</name>
</gene>
<dbReference type="Proteomes" id="UP000199214">
    <property type="component" value="Unassembled WGS sequence"/>
</dbReference>
<dbReference type="EMBL" id="FNZZ01000006">
    <property type="protein sequence ID" value="SEL90625.1"/>
    <property type="molecule type" value="Genomic_DNA"/>
</dbReference>
<evidence type="ECO:0000256" key="1">
    <source>
        <dbReference type="SAM" id="MobiDB-lite"/>
    </source>
</evidence>
<evidence type="ECO:0000313" key="3">
    <source>
        <dbReference type="EMBL" id="SEL90625.1"/>
    </source>
</evidence>
<dbReference type="GO" id="GO:0003676">
    <property type="term" value="F:nucleic acid binding"/>
    <property type="evidence" value="ECO:0007669"/>
    <property type="project" value="InterPro"/>
</dbReference>
<dbReference type="InterPro" id="IPR014833">
    <property type="entry name" value="TnsA_N"/>
</dbReference>
<proteinExistence type="predicted"/>
<name>A0A1H7U1G4_9SPHN</name>
<accession>A0A1H7U1G4</accession>
<dbReference type="RefSeq" id="WP_093007541.1">
    <property type="nucleotide sequence ID" value="NZ_FNZZ01000006.1"/>
</dbReference>
<feature type="region of interest" description="Disordered" evidence="1">
    <location>
        <begin position="1"/>
        <end position="24"/>
    </location>
</feature>
<keyword evidence="3" id="KW-0378">Hydrolase</keyword>
<dbReference type="OrthoDB" id="5291587at2"/>
<feature type="domain" description="TnsA endonuclease N-terminal" evidence="2">
    <location>
        <begin position="71"/>
        <end position="178"/>
    </location>
</feature>
<dbReference type="GO" id="GO:0004519">
    <property type="term" value="F:endonuclease activity"/>
    <property type="evidence" value="ECO:0007669"/>
    <property type="project" value="UniProtKB-KW"/>
</dbReference>
<dbReference type="Gene3D" id="3.40.1350.10">
    <property type="match status" value="1"/>
</dbReference>
<dbReference type="SUPFAM" id="SSF52980">
    <property type="entry name" value="Restriction endonuclease-like"/>
    <property type="match status" value="1"/>
</dbReference>
<reference evidence="4" key="1">
    <citation type="submission" date="2016-10" db="EMBL/GenBank/DDBJ databases">
        <authorList>
            <person name="Varghese N."/>
            <person name="Submissions S."/>
        </authorList>
    </citation>
    <scope>NUCLEOTIDE SEQUENCE [LARGE SCALE GENOMIC DNA]</scope>
    <source>
        <strain evidence="4">JS21-1</strain>
    </source>
</reference>
<dbReference type="AlphaFoldDB" id="A0A1H7U1G4"/>
<dbReference type="STRING" id="1855283.SAMN05216382_2896"/>
<dbReference type="InterPro" id="IPR011335">
    <property type="entry name" value="Restrct_endonuc-II-like"/>
</dbReference>
<evidence type="ECO:0000259" key="2">
    <source>
        <dbReference type="Pfam" id="PF08722"/>
    </source>
</evidence>
<sequence>MAKRKRTQTRAVLENRQRQGRGRGEGAAYRPWLFVHDVASRGRSSRIPSAGRVMHTLSDWETAALRDFQWDPAVIEVKEQVPLILEDTLRIAAEMKVRHPADGRPREPIPLSTDFLVKRLVDGRVEQAAYAVKESSAIDMPAVPTRGKLVSIRRTRQKLEIERRYWLERGVSWDLLTEDRLSKVRKGNIEFVLRVRPDPERPDGHWQRAMLAVHAAIADGGPRTLDQLARALDAAGTLDRRDFPTAVRLLCAKHALAFDMDRQFTLSRPASDFVVAPTIRPDEAA</sequence>
<dbReference type="InterPro" id="IPR011856">
    <property type="entry name" value="tRNA_endonuc-like_dom_sf"/>
</dbReference>
<protein>
    <submittedName>
        <fullName evidence="3">TnsA endonuclease N terminal</fullName>
    </submittedName>
</protein>